<dbReference type="Ensembl" id="ENSLAFT00000002601.4">
    <property type="protein sequence ID" value="ENSLAFP00000002178.4"/>
    <property type="gene ID" value="ENSLAFG00000002600.4"/>
</dbReference>
<accession>G3SQT3</accession>
<dbReference type="InterPro" id="IPR011993">
    <property type="entry name" value="PH-like_dom_sf"/>
</dbReference>
<feature type="compositionally biased region" description="Low complexity" evidence="1">
    <location>
        <begin position="177"/>
        <end position="201"/>
    </location>
</feature>
<feature type="compositionally biased region" description="Polar residues" evidence="1">
    <location>
        <begin position="423"/>
        <end position="433"/>
    </location>
</feature>
<proteinExistence type="predicted"/>
<evidence type="ECO:0000256" key="1">
    <source>
        <dbReference type="SAM" id="MobiDB-lite"/>
    </source>
</evidence>
<dbReference type="HOGENOM" id="CLU_051850_0_0_1"/>
<feature type="domain" description="PH" evidence="2">
    <location>
        <begin position="42"/>
        <end position="141"/>
    </location>
</feature>
<dbReference type="InterPro" id="IPR051566">
    <property type="entry name" value="CNKSR"/>
</dbReference>
<organism evidence="3 4">
    <name type="scientific">Loxodonta africana</name>
    <name type="common">African elephant</name>
    <dbReference type="NCBI Taxonomy" id="9785"/>
    <lineage>
        <taxon>Eukaryota</taxon>
        <taxon>Metazoa</taxon>
        <taxon>Chordata</taxon>
        <taxon>Craniata</taxon>
        <taxon>Vertebrata</taxon>
        <taxon>Euteleostomi</taxon>
        <taxon>Mammalia</taxon>
        <taxon>Eutheria</taxon>
        <taxon>Afrotheria</taxon>
        <taxon>Proboscidea</taxon>
        <taxon>Elephantidae</taxon>
        <taxon>Loxodonta</taxon>
    </lineage>
</organism>
<dbReference type="GeneTree" id="ENSGT00940000154428"/>
<dbReference type="STRING" id="9785.ENSLAFP00000002178"/>
<dbReference type="Gene3D" id="2.30.29.30">
    <property type="entry name" value="Pleckstrin-homology domain (PH domain)/Phosphotyrosine-binding domain (PTB)"/>
    <property type="match status" value="1"/>
</dbReference>
<dbReference type="PROSITE" id="PS50003">
    <property type="entry name" value="PH_DOMAIN"/>
    <property type="match status" value="1"/>
</dbReference>
<dbReference type="InterPro" id="IPR001849">
    <property type="entry name" value="PH_domain"/>
</dbReference>
<reference evidence="3 4" key="1">
    <citation type="submission" date="2009-06" db="EMBL/GenBank/DDBJ databases">
        <title>The Genome Sequence of Loxodonta africana (African elephant).</title>
        <authorList>
            <person name="Di Palma F."/>
            <person name="Heiman D."/>
            <person name="Young S."/>
            <person name="Johnson J."/>
            <person name="Lander E.S."/>
            <person name="Lindblad-Toh K."/>
        </authorList>
    </citation>
    <scope>NUCLEOTIDE SEQUENCE [LARGE SCALE GENOMIC DNA]</scope>
    <source>
        <strain evidence="3 4">Isolate ISIS603380</strain>
    </source>
</reference>
<feature type="compositionally biased region" description="Acidic residues" evidence="1">
    <location>
        <begin position="152"/>
        <end position="163"/>
    </location>
</feature>
<dbReference type="PANTHER" id="PTHR12844:SF45">
    <property type="entry name" value="CNK3_IPCEF1 FUSION PROTEIN-RELATED"/>
    <property type="match status" value="1"/>
</dbReference>
<dbReference type="CDD" id="cd01260">
    <property type="entry name" value="PH_CNK_mammalian-like"/>
    <property type="match status" value="1"/>
</dbReference>
<dbReference type="Pfam" id="PF00169">
    <property type="entry name" value="PH"/>
    <property type="match status" value="1"/>
</dbReference>
<sequence>MTSYMATDGNFLQVPLRQKPRRKTEGFFTMSRRRVSCKDLGHADCQGWLFKKKAKGTFLSNKWKKFWVVLKESSLYWYSNQMAEKADGFVNLPDFTVERASECKKKHAFKISHPEIKTFYFAAENLQEMNVWLNKLGLAVIHQTSAAKDEECYSESEQDDPEGAVETPPPPYSSETSKQAAHQASSSSPKLSDASRSLSSLENARKMPSRVSSSSSKDTQSWLDTVNSSSMAEDAGQSVPFAVRVHSPLPSEAGSHKAQEDAMSESGVLNSLSSDDTSSLSSNVGHLTVPDKPTGSKMPEREEIKISEDDEMEKLYKSLEQASLSPLGDRRPSTKKELRKSFVKRCKNPSINEKLHKIRTLNSTLKCKEHDLAMINQLLDDPKLTARKYREWKVMNTLLIQDIYQQRRAMPAPEDNPQELKKQPSTAYVESSI</sequence>
<dbReference type="InParanoid" id="G3SQT3"/>
<feature type="region of interest" description="Disordered" evidence="1">
    <location>
        <begin position="410"/>
        <end position="433"/>
    </location>
</feature>
<dbReference type="Proteomes" id="UP000007646">
    <property type="component" value="Unassembled WGS sequence"/>
</dbReference>
<dbReference type="PANTHER" id="PTHR12844">
    <property type="entry name" value="CONNECTOR ENCHANCER OF KINASE SUPPRESSOR OF RAS"/>
    <property type="match status" value="1"/>
</dbReference>
<gene>
    <name evidence="3" type="primary">IPCEF1</name>
</gene>
<evidence type="ECO:0000313" key="4">
    <source>
        <dbReference type="Proteomes" id="UP000007646"/>
    </source>
</evidence>
<dbReference type="SUPFAM" id="SSF50729">
    <property type="entry name" value="PH domain-like"/>
    <property type="match status" value="1"/>
</dbReference>
<evidence type="ECO:0000313" key="3">
    <source>
        <dbReference type="Ensembl" id="ENSLAFP00000002178.4"/>
    </source>
</evidence>
<dbReference type="AlphaFoldDB" id="G3SQT3"/>
<reference evidence="3" key="3">
    <citation type="submission" date="2025-09" db="UniProtKB">
        <authorList>
            <consortium name="Ensembl"/>
        </authorList>
    </citation>
    <scope>IDENTIFICATION</scope>
    <source>
        <strain evidence="3">Isolate ISIS603380</strain>
    </source>
</reference>
<protein>
    <submittedName>
        <fullName evidence="3">Interaction protein for cytohesin exchange factors 1</fullName>
    </submittedName>
</protein>
<dbReference type="FunCoup" id="G3SQT3">
    <property type="interactions" value="53"/>
</dbReference>
<evidence type="ECO:0000259" key="2">
    <source>
        <dbReference type="PROSITE" id="PS50003"/>
    </source>
</evidence>
<feature type="region of interest" description="Disordered" evidence="1">
    <location>
        <begin position="248"/>
        <end position="298"/>
    </location>
</feature>
<feature type="region of interest" description="Disordered" evidence="1">
    <location>
        <begin position="149"/>
        <end position="222"/>
    </location>
</feature>
<name>G3SQT3_LOXAF</name>
<dbReference type="SMART" id="SM00233">
    <property type="entry name" value="PH"/>
    <property type="match status" value="1"/>
</dbReference>
<reference evidence="3" key="2">
    <citation type="submission" date="2025-08" db="UniProtKB">
        <authorList>
            <consortium name="Ensembl"/>
        </authorList>
    </citation>
    <scope>IDENTIFICATION</scope>
    <source>
        <strain evidence="3">Isolate ISIS603380</strain>
    </source>
</reference>
<dbReference type="eggNOG" id="KOG1738">
    <property type="taxonomic scope" value="Eukaryota"/>
</dbReference>
<dbReference type="OMA" id="VIHHEST"/>
<keyword evidence="4" id="KW-1185">Reference proteome</keyword>
<feature type="compositionally biased region" description="Low complexity" evidence="1">
    <location>
        <begin position="269"/>
        <end position="283"/>
    </location>
</feature>